<dbReference type="Pfam" id="PF03931">
    <property type="entry name" value="Skp1_POZ"/>
    <property type="match status" value="1"/>
</dbReference>
<dbReference type="InterPro" id="IPR011333">
    <property type="entry name" value="SKP1/BTB/POZ_sf"/>
</dbReference>
<feature type="domain" description="SKP1 component POZ" evidence="5">
    <location>
        <begin position="5"/>
        <end position="67"/>
    </location>
</feature>
<evidence type="ECO:0000313" key="7">
    <source>
        <dbReference type="Proteomes" id="UP000708148"/>
    </source>
</evidence>
<dbReference type="InterPro" id="IPR001232">
    <property type="entry name" value="SKP1-like"/>
</dbReference>
<evidence type="ECO:0000256" key="1">
    <source>
        <dbReference type="ARBA" id="ARBA00004123"/>
    </source>
</evidence>
<evidence type="ECO:0000256" key="4">
    <source>
        <dbReference type="ARBA" id="ARBA00023242"/>
    </source>
</evidence>
<evidence type="ECO:0000259" key="5">
    <source>
        <dbReference type="Pfam" id="PF03931"/>
    </source>
</evidence>
<name>A0A8S1IMX8_9CHLO</name>
<keyword evidence="4" id="KW-0539">Nucleus</keyword>
<accession>A0A8S1IMX8</accession>
<dbReference type="CDD" id="cd18321">
    <property type="entry name" value="BTB_POZ_EloC"/>
    <property type="match status" value="1"/>
</dbReference>
<dbReference type="SUPFAM" id="SSF54695">
    <property type="entry name" value="POZ domain"/>
    <property type="match status" value="1"/>
</dbReference>
<evidence type="ECO:0000256" key="3">
    <source>
        <dbReference type="ARBA" id="ARBA00021347"/>
    </source>
</evidence>
<organism evidence="6 7">
    <name type="scientific">Ostreobium quekettii</name>
    <dbReference type="NCBI Taxonomy" id="121088"/>
    <lineage>
        <taxon>Eukaryota</taxon>
        <taxon>Viridiplantae</taxon>
        <taxon>Chlorophyta</taxon>
        <taxon>core chlorophytes</taxon>
        <taxon>Ulvophyceae</taxon>
        <taxon>TCBD clade</taxon>
        <taxon>Bryopsidales</taxon>
        <taxon>Ostreobineae</taxon>
        <taxon>Ostreobiaceae</taxon>
        <taxon>Ostreobium</taxon>
    </lineage>
</organism>
<dbReference type="SMART" id="SM00512">
    <property type="entry name" value="Skp1"/>
    <property type="match status" value="1"/>
</dbReference>
<evidence type="ECO:0000256" key="2">
    <source>
        <dbReference type="ARBA" id="ARBA00009993"/>
    </source>
</evidence>
<dbReference type="Proteomes" id="UP000708148">
    <property type="component" value="Unassembled WGS sequence"/>
</dbReference>
<gene>
    <name evidence="6" type="ORF">OSTQU699_LOCUS316</name>
</gene>
<comment type="caution">
    <text evidence="6">The sequence shown here is derived from an EMBL/GenBank/DDBJ whole genome shotgun (WGS) entry which is preliminary data.</text>
</comment>
<dbReference type="PANTHER" id="PTHR20648">
    <property type="entry name" value="ELONGIN-C"/>
    <property type="match status" value="1"/>
</dbReference>
<sequence length="100" mass="11152">MPKDTVKLISADGFEFVVDYEAACVSNTIKNMLNAGGCFTESERGEVTFKEISGAVLEQVCRYFYYNLRHQNSAARSVPEFKVEPSIALELLMAANFLDT</sequence>
<dbReference type="GO" id="GO:0005634">
    <property type="term" value="C:nucleus"/>
    <property type="evidence" value="ECO:0007669"/>
    <property type="project" value="UniProtKB-SubCell"/>
</dbReference>
<reference evidence="6" key="1">
    <citation type="submission" date="2020-12" db="EMBL/GenBank/DDBJ databases">
        <authorList>
            <person name="Iha C."/>
        </authorList>
    </citation>
    <scope>NUCLEOTIDE SEQUENCE</scope>
</reference>
<dbReference type="GO" id="GO:0006511">
    <property type="term" value="P:ubiquitin-dependent protein catabolic process"/>
    <property type="evidence" value="ECO:0007669"/>
    <property type="project" value="InterPro"/>
</dbReference>
<keyword evidence="7" id="KW-1185">Reference proteome</keyword>
<comment type="subcellular location">
    <subcellularLocation>
        <location evidence="1">Nucleus</location>
    </subcellularLocation>
</comment>
<protein>
    <recommendedName>
        <fullName evidence="3">Elongin-C</fullName>
    </recommendedName>
</protein>
<proteinExistence type="inferred from homology"/>
<dbReference type="GO" id="GO:0009867">
    <property type="term" value="P:jasmonic acid mediated signaling pathway"/>
    <property type="evidence" value="ECO:0007669"/>
    <property type="project" value="UniProtKB-ARBA"/>
</dbReference>
<dbReference type="InterPro" id="IPR016073">
    <property type="entry name" value="Skp1_comp_POZ"/>
</dbReference>
<dbReference type="AlphaFoldDB" id="A0A8S1IMX8"/>
<dbReference type="OrthoDB" id="249087at2759"/>
<dbReference type="InterPro" id="IPR039948">
    <property type="entry name" value="ELC1"/>
</dbReference>
<dbReference type="EMBL" id="CAJHUC010000287">
    <property type="protein sequence ID" value="CAD7694955.1"/>
    <property type="molecule type" value="Genomic_DNA"/>
</dbReference>
<evidence type="ECO:0000313" key="6">
    <source>
        <dbReference type="EMBL" id="CAD7694955.1"/>
    </source>
</evidence>
<comment type="similarity">
    <text evidence="2">Belongs to the SKP1 family.</text>
</comment>
<dbReference type="Gene3D" id="3.30.710.10">
    <property type="entry name" value="Potassium Channel Kv1.1, Chain A"/>
    <property type="match status" value="1"/>
</dbReference>
<dbReference type="FunFam" id="3.30.710.10:FF:000035">
    <property type="entry name" value="Elongin C transcription elongation factor"/>
    <property type="match status" value="1"/>
</dbReference>